<sequence length="123" mass="14144">MAQSFRDLRIWQDAYSLLLKVYSLSKDFPRHESYILESQLKKAALSIVANIAESQGRYGYQDKIQFLIVARGSVEETRSHLSVALGLGYIEKKPFQLLDDSYQNVAKGINSLVSYIRRQKNQQ</sequence>
<gene>
    <name evidence="1" type="ORF">A2898_03965</name>
</gene>
<dbReference type="AlphaFoldDB" id="A0A1G2B987"/>
<dbReference type="SUPFAM" id="SSF158446">
    <property type="entry name" value="IVS-encoded protein-like"/>
    <property type="match status" value="1"/>
</dbReference>
<dbReference type="PANTHER" id="PTHR38471">
    <property type="entry name" value="FOUR HELIX BUNDLE PROTEIN"/>
    <property type="match status" value="1"/>
</dbReference>
<evidence type="ECO:0000313" key="1">
    <source>
        <dbReference type="EMBL" id="OGY84840.1"/>
    </source>
</evidence>
<dbReference type="InterPro" id="IPR036583">
    <property type="entry name" value="23S_rRNA_IVS_sf"/>
</dbReference>
<dbReference type="PANTHER" id="PTHR38471:SF2">
    <property type="entry name" value="FOUR HELIX BUNDLE PROTEIN"/>
    <property type="match status" value="1"/>
</dbReference>
<comment type="caution">
    <text evidence="1">The sequence shown here is derived from an EMBL/GenBank/DDBJ whole genome shotgun (WGS) entry which is preliminary data.</text>
</comment>
<dbReference type="InterPro" id="IPR012657">
    <property type="entry name" value="23S_rRNA-intervening_sequence"/>
</dbReference>
<dbReference type="Gene3D" id="1.20.1440.60">
    <property type="entry name" value="23S rRNA-intervening sequence"/>
    <property type="match status" value="1"/>
</dbReference>
<evidence type="ECO:0008006" key="3">
    <source>
        <dbReference type="Google" id="ProtNLM"/>
    </source>
</evidence>
<organism evidence="1 2">
    <name type="scientific">Candidatus Kerfeldbacteria bacterium RIFCSPLOWO2_01_FULL_48_11</name>
    <dbReference type="NCBI Taxonomy" id="1798543"/>
    <lineage>
        <taxon>Bacteria</taxon>
        <taxon>Candidatus Kerfeldiibacteriota</taxon>
    </lineage>
</organism>
<evidence type="ECO:0000313" key="2">
    <source>
        <dbReference type="Proteomes" id="UP000179164"/>
    </source>
</evidence>
<reference evidence="1 2" key="1">
    <citation type="journal article" date="2016" name="Nat. Commun.">
        <title>Thousands of microbial genomes shed light on interconnected biogeochemical processes in an aquifer system.</title>
        <authorList>
            <person name="Anantharaman K."/>
            <person name="Brown C.T."/>
            <person name="Hug L.A."/>
            <person name="Sharon I."/>
            <person name="Castelle C.J."/>
            <person name="Probst A.J."/>
            <person name="Thomas B.C."/>
            <person name="Singh A."/>
            <person name="Wilkins M.J."/>
            <person name="Karaoz U."/>
            <person name="Brodie E.L."/>
            <person name="Williams K.H."/>
            <person name="Hubbard S.S."/>
            <person name="Banfield J.F."/>
        </authorList>
    </citation>
    <scope>NUCLEOTIDE SEQUENCE [LARGE SCALE GENOMIC DNA]</scope>
</reference>
<protein>
    <recommendedName>
        <fullName evidence="3">Four helix bundle protein</fullName>
    </recommendedName>
</protein>
<dbReference type="CDD" id="cd16377">
    <property type="entry name" value="23S_rRNA_IVP_like"/>
    <property type="match status" value="1"/>
</dbReference>
<dbReference type="STRING" id="1798543.A2898_03965"/>
<dbReference type="NCBIfam" id="TIGR02436">
    <property type="entry name" value="four helix bundle protein"/>
    <property type="match status" value="1"/>
</dbReference>
<accession>A0A1G2B987</accession>
<dbReference type="EMBL" id="MHKE01000004">
    <property type="protein sequence ID" value="OGY84840.1"/>
    <property type="molecule type" value="Genomic_DNA"/>
</dbReference>
<dbReference type="Proteomes" id="UP000179164">
    <property type="component" value="Unassembled WGS sequence"/>
</dbReference>
<name>A0A1G2B987_9BACT</name>
<proteinExistence type="predicted"/>
<dbReference type="Pfam" id="PF05635">
    <property type="entry name" value="23S_rRNA_IVP"/>
    <property type="match status" value="1"/>
</dbReference>